<gene>
    <name evidence="1" type="ORF">OUZ56_011496</name>
</gene>
<name>A0ABQ9Z0C5_9CRUS</name>
<dbReference type="Proteomes" id="UP001234178">
    <property type="component" value="Unassembled WGS sequence"/>
</dbReference>
<protein>
    <submittedName>
        <fullName evidence="1">Uncharacterized protein</fullName>
    </submittedName>
</protein>
<comment type="caution">
    <text evidence="1">The sequence shown here is derived from an EMBL/GenBank/DDBJ whole genome shotgun (WGS) entry which is preliminary data.</text>
</comment>
<evidence type="ECO:0000313" key="2">
    <source>
        <dbReference type="Proteomes" id="UP001234178"/>
    </source>
</evidence>
<proteinExistence type="predicted"/>
<dbReference type="EMBL" id="JAOYFB010000002">
    <property type="protein sequence ID" value="KAK4006342.1"/>
    <property type="molecule type" value="Genomic_DNA"/>
</dbReference>
<accession>A0ABQ9Z0C5</accession>
<evidence type="ECO:0000313" key="1">
    <source>
        <dbReference type="EMBL" id="KAK4006342.1"/>
    </source>
</evidence>
<sequence>MHQATGGRGIRIRVVVFSQQRHLRDGFHARWSPNSVGQPSINVEGWELTKYSDCYWHANFVNFNGKAHTFKNNTWIPINPNLEIQGHRFIDTMPLEADNSLGMILQLHPTITSHPLSASTIMADILSYIQMGYVTEISGSLLGLYIPCCRFFNPCSWLTPPQPTHRDIELAPQRATSLVPSTPVTIVNIPPAPTPAGPNPIGRLALNQQQYLSPPTSYPPENKSDSKETEAAWWVCDMDDEDILYCADHPTEADADGSYYDAQDESFLDASDDESLEELVVGSCSSNTSTIILHTARDDTTDDNITVYCWSQASTILERGLDRAALNDSIARLRGRRCYVRLVSSQYTFDSDDDNMASARYVERTYRLPSQKEHEYGWEVDESDMPGDYSWSVKDEPWPRAFTPCDGRRTAAGPESAIGSGSESDIGPGHFQLESPNLVHFCYANITHNTGKQIDPGLIYQYWHNRNGQEHWRAVFIRDNFISSGITEMDKVWRLKLEMTRADVRFRYAANNGAKQHWTNIQHSNIKN</sequence>
<reference evidence="1 2" key="1">
    <citation type="journal article" date="2023" name="Nucleic Acids Res.">
        <title>The hologenome of Daphnia magna reveals possible DNA methylation and microbiome-mediated evolution of the host genome.</title>
        <authorList>
            <person name="Chaturvedi A."/>
            <person name="Li X."/>
            <person name="Dhandapani V."/>
            <person name="Marshall H."/>
            <person name="Kissane S."/>
            <person name="Cuenca-Cambronero M."/>
            <person name="Asole G."/>
            <person name="Calvet F."/>
            <person name="Ruiz-Romero M."/>
            <person name="Marangio P."/>
            <person name="Guigo R."/>
            <person name="Rago D."/>
            <person name="Mirbahai L."/>
            <person name="Eastwood N."/>
            <person name="Colbourne J.K."/>
            <person name="Zhou J."/>
            <person name="Mallon E."/>
            <person name="Orsini L."/>
        </authorList>
    </citation>
    <scope>NUCLEOTIDE SEQUENCE [LARGE SCALE GENOMIC DNA]</scope>
    <source>
        <strain evidence="1">LRV0_1</strain>
    </source>
</reference>
<organism evidence="1 2">
    <name type="scientific">Daphnia magna</name>
    <dbReference type="NCBI Taxonomy" id="35525"/>
    <lineage>
        <taxon>Eukaryota</taxon>
        <taxon>Metazoa</taxon>
        <taxon>Ecdysozoa</taxon>
        <taxon>Arthropoda</taxon>
        <taxon>Crustacea</taxon>
        <taxon>Branchiopoda</taxon>
        <taxon>Diplostraca</taxon>
        <taxon>Cladocera</taxon>
        <taxon>Anomopoda</taxon>
        <taxon>Daphniidae</taxon>
        <taxon>Daphnia</taxon>
    </lineage>
</organism>
<keyword evidence="2" id="KW-1185">Reference proteome</keyword>